<protein>
    <recommendedName>
        <fullName evidence="5">Peptidase inhibitor I78</fullName>
    </recommendedName>
</protein>
<dbReference type="Proteomes" id="UP000824281">
    <property type="component" value="Chromosome"/>
</dbReference>
<feature type="signal peptide" evidence="2">
    <location>
        <begin position="1"/>
        <end position="21"/>
    </location>
</feature>
<organism evidence="3 4">
    <name type="scientific">Qipengyuania aurantiaca</name>
    <dbReference type="NCBI Taxonomy" id="2867233"/>
    <lineage>
        <taxon>Bacteria</taxon>
        <taxon>Pseudomonadati</taxon>
        <taxon>Pseudomonadota</taxon>
        <taxon>Alphaproteobacteria</taxon>
        <taxon>Sphingomonadales</taxon>
        <taxon>Erythrobacteraceae</taxon>
        <taxon>Qipengyuania</taxon>
    </lineage>
</organism>
<evidence type="ECO:0000313" key="3">
    <source>
        <dbReference type="EMBL" id="QZD89835.1"/>
    </source>
</evidence>
<feature type="region of interest" description="Disordered" evidence="1">
    <location>
        <begin position="26"/>
        <end position="70"/>
    </location>
</feature>
<sequence length="143" mass="15376">MTFILAARTAFLSGSALILCACTETTPPDDAQPMPGETPVADSTAEEPKVSWQAPDSCPPWASDDRPEGSNCHGILPETCGADRAAAYVGRLGTPAVRAELEEVAVRELRWLPPETAYTEDLSNGRLNIILDENNVITKVDCY</sequence>
<evidence type="ECO:0000313" key="4">
    <source>
        <dbReference type="Proteomes" id="UP000824281"/>
    </source>
</evidence>
<evidence type="ECO:0008006" key="5">
    <source>
        <dbReference type="Google" id="ProtNLM"/>
    </source>
</evidence>
<evidence type="ECO:0000256" key="1">
    <source>
        <dbReference type="SAM" id="MobiDB-lite"/>
    </source>
</evidence>
<proteinExistence type="predicted"/>
<name>A0ABX8ZLD8_9SPHN</name>
<keyword evidence="4" id="KW-1185">Reference proteome</keyword>
<keyword evidence="2" id="KW-0732">Signal</keyword>
<feature type="chain" id="PRO_5045973726" description="Peptidase inhibitor I78" evidence="2">
    <location>
        <begin position="22"/>
        <end position="143"/>
    </location>
</feature>
<dbReference type="Gene3D" id="3.30.10.10">
    <property type="entry name" value="Trypsin Inhibitor V, subunit A"/>
    <property type="match status" value="1"/>
</dbReference>
<dbReference type="RefSeq" id="WP_221425312.1">
    <property type="nucleotide sequence ID" value="NZ_CP081295.1"/>
</dbReference>
<evidence type="ECO:0000256" key="2">
    <source>
        <dbReference type="SAM" id="SignalP"/>
    </source>
</evidence>
<reference evidence="3 4" key="1">
    <citation type="submission" date="2021-08" db="EMBL/GenBank/DDBJ databases">
        <title>Comparative Genomics Analysis of the Genus Qipengyuania Reveals Extensive Genetic Diversity and Metabolic Versatility, Including the Description of Fifteen Novel Species.</title>
        <authorList>
            <person name="Liu Y."/>
        </authorList>
    </citation>
    <scope>NUCLEOTIDE SEQUENCE [LARGE SCALE GENOMIC DNA]</scope>
    <source>
        <strain evidence="3 4">1NDH13</strain>
    </source>
</reference>
<dbReference type="EMBL" id="CP081295">
    <property type="protein sequence ID" value="QZD89835.1"/>
    <property type="molecule type" value="Genomic_DNA"/>
</dbReference>
<gene>
    <name evidence="3" type="ORF">K3148_13735</name>
</gene>
<accession>A0ABX8ZLD8</accession>